<dbReference type="InterPro" id="IPR000048">
    <property type="entry name" value="IQ_motif_EF-hand-BS"/>
</dbReference>
<dbReference type="HOGENOM" id="CLU_306185_0_0_1"/>
<keyword evidence="1" id="KW-0863">Zinc-finger</keyword>
<dbReference type="STRING" id="164328.H3HBY6"/>
<dbReference type="PANTHER" id="PTHR31560:SF0">
    <property type="entry name" value="UPF0652 PROTEIN C22H10.08"/>
    <property type="match status" value="1"/>
</dbReference>
<evidence type="ECO:0000256" key="2">
    <source>
        <dbReference type="SAM" id="MobiDB-lite"/>
    </source>
</evidence>
<dbReference type="VEuPathDB" id="FungiDB:KRP23_3640"/>
<dbReference type="PROSITE" id="PS50020">
    <property type="entry name" value="WW_DOMAIN_2"/>
    <property type="match status" value="1"/>
</dbReference>
<dbReference type="CDD" id="cd23767">
    <property type="entry name" value="IQCD"/>
    <property type="match status" value="1"/>
</dbReference>
<proteinExistence type="predicted"/>
<dbReference type="VEuPathDB" id="FungiDB:KRP23_3638"/>
<feature type="compositionally biased region" description="Basic residues" evidence="2">
    <location>
        <begin position="189"/>
        <end position="205"/>
    </location>
</feature>
<dbReference type="Gene3D" id="2.20.70.10">
    <property type="match status" value="1"/>
</dbReference>
<dbReference type="EnsemblProtists" id="Phyra94639">
    <property type="protein sequence ID" value="Phyra94639"/>
    <property type="gene ID" value="Phyra94639"/>
</dbReference>
<feature type="region of interest" description="Disordered" evidence="2">
    <location>
        <begin position="166"/>
        <end position="221"/>
    </location>
</feature>
<reference evidence="6" key="1">
    <citation type="journal article" date="2006" name="Science">
        <title>Phytophthora genome sequences uncover evolutionary origins and mechanisms of pathogenesis.</title>
        <authorList>
            <person name="Tyler B.M."/>
            <person name="Tripathy S."/>
            <person name="Zhang X."/>
            <person name="Dehal P."/>
            <person name="Jiang R.H."/>
            <person name="Aerts A."/>
            <person name="Arredondo F.D."/>
            <person name="Baxter L."/>
            <person name="Bensasson D."/>
            <person name="Beynon J.L."/>
            <person name="Chapman J."/>
            <person name="Damasceno C.M."/>
            <person name="Dorrance A.E."/>
            <person name="Dou D."/>
            <person name="Dickerman A.W."/>
            <person name="Dubchak I.L."/>
            <person name="Garbelotto M."/>
            <person name="Gijzen M."/>
            <person name="Gordon S.G."/>
            <person name="Govers F."/>
            <person name="Grunwald N.J."/>
            <person name="Huang W."/>
            <person name="Ivors K.L."/>
            <person name="Jones R.W."/>
            <person name="Kamoun S."/>
            <person name="Krampis K."/>
            <person name="Lamour K.H."/>
            <person name="Lee M.K."/>
            <person name="McDonald W.H."/>
            <person name="Medina M."/>
            <person name="Meijer H.J."/>
            <person name="Nordberg E.K."/>
            <person name="Maclean D.J."/>
            <person name="Ospina-Giraldo M.D."/>
            <person name="Morris P.F."/>
            <person name="Phuntumart V."/>
            <person name="Putnam N.H."/>
            <person name="Rash S."/>
            <person name="Rose J.K."/>
            <person name="Sakihama Y."/>
            <person name="Salamov A.A."/>
            <person name="Savidor A."/>
            <person name="Scheuring C.F."/>
            <person name="Smith B.M."/>
            <person name="Sobral B.W."/>
            <person name="Terry A."/>
            <person name="Torto-Alalibo T.A."/>
            <person name="Win J."/>
            <person name="Xu Z."/>
            <person name="Zhang H."/>
            <person name="Grigoriev I.V."/>
            <person name="Rokhsar D.S."/>
            <person name="Boore J.L."/>
        </authorList>
    </citation>
    <scope>NUCLEOTIDE SEQUENCE [LARGE SCALE GENOMIC DNA]</scope>
    <source>
        <strain evidence="6">Pr102</strain>
    </source>
</reference>
<evidence type="ECO:0000313" key="5">
    <source>
        <dbReference type="EnsemblProtists" id="Phyra94639"/>
    </source>
</evidence>
<protein>
    <recommendedName>
        <fullName evidence="7">WW domain-containing protein</fullName>
    </recommendedName>
</protein>
<dbReference type="CDD" id="cd00201">
    <property type="entry name" value="WW"/>
    <property type="match status" value="1"/>
</dbReference>
<keyword evidence="1" id="KW-0862">Zinc</keyword>
<organism evidence="5 6">
    <name type="scientific">Phytophthora ramorum</name>
    <name type="common">Sudden oak death agent</name>
    <dbReference type="NCBI Taxonomy" id="164328"/>
    <lineage>
        <taxon>Eukaryota</taxon>
        <taxon>Sar</taxon>
        <taxon>Stramenopiles</taxon>
        <taxon>Oomycota</taxon>
        <taxon>Peronosporomycetes</taxon>
        <taxon>Peronosporales</taxon>
        <taxon>Peronosporaceae</taxon>
        <taxon>Phytophthora</taxon>
    </lineage>
</organism>
<dbReference type="VEuPathDB" id="FungiDB:KRP22_3124"/>
<evidence type="ECO:0008006" key="7">
    <source>
        <dbReference type="Google" id="ProtNLM"/>
    </source>
</evidence>
<feature type="domain" description="B box-type" evidence="4">
    <location>
        <begin position="687"/>
        <end position="733"/>
    </location>
</feature>
<dbReference type="PANTHER" id="PTHR31560">
    <property type="entry name" value="UPF0652 PROTEIN C16A11.03C-RELATED"/>
    <property type="match status" value="1"/>
</dbReference>
<dbReference type="SMART" id="SM00015">
    <property type="entry name" value="IQ"/>
    <property type="match status" value="7"/>
</dbReference>
<dbReference type="InterPro" id="IPR018553">
    <property type="entry name" value="E2_Ub-conjug_enz"/>
</dbReference>
<keyword evidence="1" id="KW-0479">Metal-binding</keyword>
<dbReference type="PROSITE" id="PS50119">
    <property type="entry name" value="ZF_BBOX"/>
    <property type="match status" value="1"/>
</dbReference>
<sequence length="1046" mass="119663">MLLFGGNLSGGKKAKSAALRLLEELERTRSKLQAEWRLKVANLQRQQPEAFSNALNDARDGPVPSVEELEQRFQLAMGLDMLPVLTTTGETPFEVGLEAQIVPGQRQQQQQFVLPVFRLPSVNVASTASTMAAKEMQAIKQDVDRKLASETLGLSVEEIEALEAELSGQRPIQAPSDGQRLPGLTQDKKSKRRQQQSQLSRRKNLGRPPQTKKSTEDGGGLRKELESALHSVQHLTRLVKDDICWAQKICPASELRTTLYFKRWGREKIENIFRRLLYNLQGVAMERWKQAIAYEKQQEKLQAYLLYKGSKKLDMFLLNWSQRKLRQAWTKWWFDIVHEKALERSALQVHSIQVIQRSWRAYRGRMLAYLAKKQKVIAKQTTAAIKMQRMFRGGIARKFFKLKRLDQRRQAMATRIQALARGYIVRKRAKQMQHERKKHLVASRVQALYRGRKARGEVAVRRRTRHLTNAAVLIQRRYRGRLGRASFIRRRLDRLRNIAATKIQTMMRGRRARKILAYLREEDRERQAIRRAAAINIQRVYRGHRARLSTELKLLALRERNRMYAQAATKIQNLVRKRQAIHRVERLRQERAARFVLQARTWVEYWNEDSAKWFYYNQETGEALWAPPATGYTKADGKLVLQDGRIIDPLEDGTAGILAAQKAPPALNGDASDSKPQEEGEEESDKDEDKLCVECEEEDARRLCANCQDVFCDACYEKLHHSAKREMHTWKAIGSLRCIECEKMLCEDPYCLGCFTIIHSKGNKTTHQWTDMATFKKARKQQQKAKEEESAQTYDEFLQSTEYQYVTEYAAAEAAREAREAQAYAQSYTQVYEVQESLDGLLVVLAATQHNDEEDEAREDHKTHCDQDDGGAGEAVRAIACRRGPMATSAADAEDALAVALRVDSSRLRSAEAPDVCVSLYDDVRVHVDVAEDLTLLLGFEDKIYSAGVQEDVESADSKSVHLDDDERVADVKWLDRELFAAGFTSGVVRVFNRVGKLLFEQKLHGAAVHKLDVNRNVVAPRRASVLLAGEPESDGEFWVLYADST</sequence>
<dbReference type="eggNOG" id="ENOG502QURE">
    <property type="taxonomic scope" value="Eukaryota"/>
</dbReference>
<dbReference type="Proteomes" id="UP000005238">
    <property type="component" value="Unassembled WGS sequence"/>
</dbReference>
<reference evidence="5" key="2">
    <citation type="submission" date="2015-06" db="UniProtKB">
        <authorList>
            <consortium name="EnsemblProtists"/>
        </authorList>
    </citation>
    <scope>IDENTIFICATION</scope>
    <source>
        <strain evidence="5">Pr102</strain>
    </source>
</reference>
<dbReference type="InterPro" id="IPR001202">
    <property type="entry name" value="WW_dom"/>
</dbReference>
<keyword evidence="6" id="KW-1185">Reference proteome</keyword>
<dbReference type="EMBL" id="DS566017">
    <property type="status" value="NOT_ANNOTATED_CDS"/>
    <property type="molecule type" value="Genomic_DNA"/>
</dbReference>
<name>H3HBY6_PHYRM</name>
<evidence type="ECO:0000313" key="6">
    <source>
        <dbReference type="Proteomes" id="UP000005238"/>
    </source>
</evidence>
<dbReference type="AlphaFoldDB" id="H3HBY6"/>
<evidence type="ECO:0000259" key="3">
    <source>
        <dbReference type="PROSITE" id="PS50020"/>
    </source>
</evidence>
<dbReference type="PROSITE" id="PS50096">
    <property type="entry name" value="IQ"/>
    <property type="match status" value="6"/>
</dbReference>
<evidence type="ECO:0000259" key="4">
    <source>
        <dbReference type="PROSITE" id="PS50119"/>
    </source>
</evidence>
<accession>H3HBY6</accession>
<dbReference type="InParanoid" id="H3HBY6"/>
<feature type="domain" description="WW" evidence="3">
    <location>
        <begin position="602"/>
        <end position="630"/>
    </location>
</feature>
<dbReference type="InterPro" id="IPR000315">
    <property type="entry name" value="Znf_B-box"/>
</dbReference>
<dbReference type="OMA" id="AKWFYYN"/>
<dbReference type="Gene3D" id="1.20.5.190">
    <property type="match status" value="3"/>
</dbReference>
<dbReference type="GO" id="GO:0008270">
    <property type="term" value="F:zinc ion binding"/>
    <property type="evidence" value="ECO:0007669"/>
    <property type="project" value="UniProtKB-KW"/>
</dbReference>
<evidence type="ECO:0000256" key="1">
    <source>
        <dbReference type="PROSITE-ProRule" id="PRU00024"/>
    </source>
</evidence>
<dbReference type="VEuPathDB" id="FungiDB:KRP22_3122"/>
<dbReference type="Pfam" id="PF00612">
    <property type="entry name" value="IQ"/>
    <property type="match status" value="5"/>
</dbReference>
<dbReference type="CDD" id="cd19757">
    <property type="entry name" value="Bbox1"/>
    <property type="match status" value="1"/>
</dbReference>
<feature type="region of interest" description="Disordered" evidence="2">
    <location>
        <begin position="662"/>
        <end position="689"/>
    </location>
</feature>